<evidence type="ECO:0000259" key="1">
    <source>
        <dbReference type="Pfam" id="PF05651"/>
    </source>
</evidence>
<protein>
    <recommendedName>
        <fullName evidence="5">CdaR family transcriptional regulator</fullName>
    </recommendedName>
</protein>
<dbReference type="AlphaFoldDB" id="A0A5N6MUJ4"/>
<dbReference type="InterPro" id="IPR025736">
    <property type="entry name" value="PucR_C-HTH_dom"/>
</dbReference>
<gene>
    <name evidence="3" type="ORF">GD627_02645</name>
</gene>
<dbReference type="PANTHER" id="PTHR33744:SF15">
    <property type="entry name" value="CARBOHYDRATE DIACID REGULATOR"/>
    <property type="match status" value="1"/>
</dbReference>
<evidence type="ECO:0000259" key="2">
    <source>
        <dbReference type="Pfam" id="PF13556"/>
    </source>
</evidence>
<sequence length="358" mass="37452">MSAPLGGALAQRVVDRISPTLRHNVNVMDAAGLIIASRDASRIGTMHAGAREVVATGAPVVIRHAGERDGMRAGVNCPIELDGAVVGVVGLTGAPEVVMPLADVVVLTIRLLLERDREMDSTALREARNRELLARLINGGAPSASVERELAAGSPSLPGPWRMAAVLDRTPTGRPVHRLPVRSGLVGDVLARPDRYRSASFQGALWVLLAAHDTGALADAVSASGSVLLLGGACSAGGTLQSTAKTLNLLVARPELLPSTQSVLHLRELSAELAVACMPREAAGLLAAHISDLTDTQRTTLAAFLDAGGSISEASRVLFAHRNTVIQRLDRIAEITQLNPRDANHALTLRLGLIAARV</sequence>
<comment type="caution">
    <text evidence="3">The sequence shown here is derived from an EMBL/GenBank/DDBJ whole genome shotgun (WGS) entry which is preliminary data.</text>
</comment>
<evidence type="ECO:0000313" key="4">
    <source>
        <dbReference type="Proteomes" id="UP000326852"/>
    </source>
</evidence>
<feature type="domain" description="PucR C-terminal helix-turn-helix" evidence="2">
    <location>
        <begin position="299"/>
        <end position="354"/>
    </location>
</feature>
<dbReference type="InterPro" id="IPR008599">
    <property type="entry name" value="Diacid_rec"/>
</dbReference>
<keyword evidence="4" id="KW-1185">Reference proteome</keyword>
<dbReference type="Pfam" id="PF13556">
    <property type="entry name" value="HTH_30"/>
    <property type="match status" value="1"/>
</dbReference>
<evidence type="ECO:0008006" key="5">
    <source>
        <dbReference type="Google" id="ProtNLM"/>
    </source>
</evidence>
<dbReference type="InterPro" id="IPR051448">
    <property type="entry name" value="CdaR-like_regulators"/>
</dbReference>
<name>A0A5N6MUJ4_9MICC</name>
<dbReference type="InterPro" id="IPR042070">
    <property type="entry name" value="PucR_C-HTH_sf"/>
</dbReference>
<evidence type="ECO:0000313" key="3">
    <source>
        <dbReference type="EMBL" id="KAD4059991.1"/>
    </source>
</evidence>
<feature type="domain" description="Putative sugar diacid recognition" evidence="1">
    <location>
        <begin position="8"/>
        <end position="134"/>
    </location>
</feature>
<reference evidence="3 4" key="1">
    <citation type="submission" date="2019-08" db="EMBL/GenBank/DDBJ databases">
        <title>Arthrobacter sp. nov., isolated from plateau pika and Tibetan wild ass.</title>
        <authorList>
            <person name="Ge Y."/>
        </authorList>
    </citation>
    <scope>NUCLEOTIDE SEQUENCE [LARGE SCALE GENOMIC DNA]</scope>
    <source>
        <strain evidence="3 4">785</strain>
    </source>
</reference>
<dbReference type="EMBL" id="VTFX01000001">
    <property type="protein sequence ID" value="KAD4059991.1"/>
    <property type="molecule type" value="Genomic_DNA"/>
</dbReference>
<accession>A0A5N6MUJ4</accession>
<dbReference type="PANTHER" id="PTHR33744">
    <property type="entry name" value="CARBOHYDRATE DIACID REGULATOR"/>
    <property type="match status" value="1"/>
</dbReference>
<proteinExistence type="predicted"/>
<dbReference type="Pfam" id="PF05651">
    <property type="entry name" value="Diacid_rec"/>
    <property type="match status" value="1"/>
</dbReference>
<dbReference type="Gene3D" id="1.10.10.2840">
    <property type="entry name" value="PucR C-terminal helix-turn-helix domain"/>
    <property type="match status" value="1"/>
</dbReference>
<organism evidence="3 4">
    <name type="scientific">Arthrobacter yangruifuii</name>
    <dbReference type="NCBI Taxonomy" id="2606616"/>
    <lineage>
        <taxon>Bacteria</taxon>
        <taxon>Bacillati</taxon>
        <taxon>Actinomycetota</taxon>
        <taxon>Actinomycetes</taxon>
        <taxon>Micrococcales</taxon>
        <taxon>Micrococcaceae</taxon>
        <taxon>Arthrobacter</taxon>
    </lineage>
</organism>
<dbReference type="Proteomes" id="UP000326852">
    <property type="component" value="Unassembled WGS sequence"/>
</dbReference>
<dbReference type="RefSeq" id="WP_152271235.1">
    <property type="nucleotide sequence ID" value="NZ_VTFX01000001.1"/>
</dbReference>